<comment type="caution">
    <text evidence="1">The sequence shown here is derived from an EMBL/GenBank/DDBJ whole genome shotgun (WGS) entry which is preliminary data.</text>
</comment>
<dbReference type="AlphaFoldDB" id="A0A318EJ85"/>
<name>A0A318EJ85_9GAMM</name>
<dbReference type="Proteomes" id="UP000248330">
    <property type="component" value="Unassembled WGS sequence"/>
</dbReference>
<accession>A0A318EJ85</accession>
<gene>
    <name evidence="1" type="ORF">C8D93_102547</name>
</gene>
<reference evidence="1 2" key="1">
    <citation type="submission" date="2018-04" db="EMBL/GenBank/DDBJ databases">
        <title>Genomic Encyclopedia of Type Strains, Phase IV (KMG-IV): sequencing the most valuable type-strain genomes for metagenomic binning, comparative biology and taxonomic classification.</title>
        <authorList>
            <person name="Goeker M."/>
        </authorList>
    </citation>
    <scope>NUCLEOTIDE SEQUENCE [LARGE SCALE GENOMIC DNA]</scope>
    <source>
        <strain evidence="1 2">DSM 104150</strain>
    </source>
</reference>
<dbReference type="EMBL" id="QICN01000002">
    <property type="protein sequence ID" value="PXV70688.1"/>
    <property type="molecule type" value="Genomic_DNA"/>
</dbReference>
<evidence type="ECO:0000313" key="1">
    <source>
        <dbReference type="EMBL" id="PXV70688.1"/>
    </source>
</evidence>
<evidence type="ECO:0000313" key="2">
    <source>
        <dbReference type="Proteomes" id="UP000248330"/>
    </source>
</evidence>
<keyword evidence="2" id="KW-1185">Reference proteome</keyword>
<proteinExistence type="predicted"/>
<organism evidence="1 2">
    <name type="scientific">Sinimarinibacterium flocculans</name>
    <dbReference type="NCBI Taxonomy" id="985250"/>
    <lineage>
        <taxon>Bacteria</taxon>
        <taxon>Pseudomonadati</taxon>
        <taxon>Pseudomonadota</taxon>
        <taxon>Gammaproteobacteria</taxon>
        <taxon>Nevskiales</taxon>
        <taxon>Nevskiaceae</taxon>
        <taxon>Sinimarinibacterium</taxon>
    </lineage>
</organism>
<protein>
    <submittedName>
        <fullName evidence="1">Uncharacterized protein</fullName>
    </submittedName>
</protein>
<sequence>MQFHGGVFRLTPVMAWSVTKLSSNTPDFCVAAIPWATRW</sequence>